<feature type="compositionally biased region" description="Acidic residues" evidence="4">
    <location>
        <begin position="50"/>
        <end position="61"/>
    </location>
</feature>
<dbReference type="PANTHER" id="PTHR21500:SF0">
    <property type="entry name" value="TUBULIN-SPECIFIC CHAPERONE A"/>
    <property type="match status" value="1"/>
</dbReference>
<keyword evidence="6" id="KW-1185">Reference proteome</keyword>
<keyword evidence="3" id="KW-0963">Cytoplasm</keyword>
<protein>
    <recommendedName>
        <fullName evidence="3">Tubulin-specific chaperone A</fullName>
    </recommendedName>
</protein>
<comment type="subcellular location">
    <subcellularLocation>
        <location evidence="3">Cytoplasm</location>
        <location evidence="3">Cytoskeleton</location>
    </subcellularLocation>
</comment>
<accession>A0AA39R8E2</accession>
<dbReference type="EMBL" id="JAFEKC020000004">
    <property type="protein sequence ID" value="KAK0515213.1"/>
    <property type="molecule type" value="Genomic_DNA"/>
</dbReference>
<dbReference type="AlphaFoldDB" id="A0AA39R8E2"/>
<dbReference type="InterPro" id="IPR004226">
    <property type="entry name" value="TBCA"/>
</dbReference>
<keyword evidence="2 3" id="KW-0143">Chaperone</keyword>
<dbReference type="SUPFAM" id="SSF46988">
    <property type="entry name" value="Tubulin chaperone cofactor A"/>
    <property type="match status" value="1"/>
</dbReference>
<evidence type="ECO:0000256" key="1">
    <source>
        <dbReference type="ARBA" id="ARBA00006806"/>
    </source>
</evidence>
<feature type="region of interest" description="Disordered" evidence="4">
    <location>
        <begin position="101"/>
        <end position="126"/>
    </location>
</feature>
<feature type="compositionally biased region" description="Basic and acidic residues" evidence="4">
    <location>
        <begin position="108"/>
        <end position="126"/>
    </location>
</feature>
<organism evidence="5 6">
    <name type="scientific">Cladonia borealis</name>
    <dbReference type="NCBI Taxonomy" id="184061"/>
    <lineage>
        <taxon>Eukaryota</taxon>
        <taxon>Fungi</taxon>
        <taxon>Dikarya</taxon>
        <taxon>Ascomycota</taxon>
        <taxon>Pezizomycotina</taxon>
        <taxon>Lecanoromycetes</taxon>
        <taxon>OSLEUM clade</taxon>
        <taxon>Lecanoromycetidae</taxon>
        <taxon>Lecanorales</taxon>
        <taxon>Lecanorineae</taxon>
        <taxon>Cladoniaceae</taxon>
        <taxon>Cladonia</taxon>
    </lineage>
</organism>
<gene>
    <name evidence="5" type="ORF">JMJ35_002592</name>
</gene>
<keyword evidence="3" id="KW-0493">Microtubule</keyword>
<dbReference type="GO" id="GO:0005829">
    <property type="term" value="C:cytosol"/>
    <property type="evidence" value="ECO:0007669"/>
    <property type="project" value="TreeGrafter"/>
</dbReference>
<reference evidence="5" key="1">
    <citation type="submission" date="2023-03" db="EMBL/GenBank/DDBJ databases">
        <title>Complete genome of Cladonia borealis.</title>
        <authorList>
            <person name="Park H."/>
        </authorList>
    </citation>
    <scope>NUCLEOTIDE SEQUENCE</scope>
    <source>
        <strain evidence="5">ANT050790</strain>
    </source>
</reference>
<sequence>MPPPSPLSIATSSITRLLKEESSYRTELASQQKKVEKLQTEDNGAGNGDGDGDAEEEEDGEEKGNREWRLRQEKQAVEETKAVFGPLRERIEAAVEKVEGMLDSGSPMDDKEVEAARDAVGRAKAG</sequence>
<dbReference type="Pfam" id="PF02970">
    <property type="entry name" value="TBCA"/>
    <property type="match status" value="1"/>
</dbReference>
<comment type="caution">
    <text evidence="5">The sequence shown here is derived from an EMBL/GenBank/DDBJ whole genome shotgun (WGS) entry which is preliminary data.</text>
</comment>
<dbReference type="GO" id="GO:0005874">
    <property type="term" value="C:microtubule"/>
    <property type="evidence" value="ECO:0007669"/>
    <property type="project" value="UniProtKB-KW"/>
</dbReference>
<dbReference type="InterPro" id="IPR036126">
    <property type="entry name" value="TBCA_sf"/>
</dbReference>
<keyword evidence="3" id="KW-0206">Cytoskeleton</keyword>
<dbReference type="Gene3D" id="1.20.58.90">
    <property type="match status" value="1"/>
</dbReference>
<evidence type="ECO:0000256" key="3">
    <source>
        <dbReference type="RuleBase" id="RU364030"/>
    </source>
</evidence>
<dbReference type="Proteomes" id="UP001166286">
    <property type="component" value="Unassembled WGS sequence"/>
</dbReference>
<comment type="subunit">
    <text evidence="3">Supercomplex made of cofactors A to E. Cofactors A and D function by capturing and stabilizing tubulin in a quasi-native conformation. Cofactor E binds to the cofactor D-tubulin complex; interaction with cofactor C then causes the release of tubulin polypeptides that are committed to the native state.</text>
</comment>
<comment type="similarity">
    <text evidence="1 3">Belongs to the TBCA family.</text>
</comment>
<proteinExistence type="inferred from homology"/>
<dbReference type="GO" id="GO:0048487">
    <property type="term" value="F:beta-tubulin binding"/>
    <property type="evidence" value="ECO:0007669"/>
    <property type="project" value="InterPro"/>
</dbReference>
<name>A0AA39R8E2_9LECA</name>
<feature type="region of interest" description="Disordered" evidence="4">
    <location>
        <begin position="23"/>
        <end position="75"/>
    </location>
</feature>
<dbReference type="GO" id="GO:0007023">
    <property type="term" value="P:post-chaperonin tubulin folding pathway"/>
    <property type="evidence" value="ECO:0007669"/>
    <property type="project" value="UniProtKB-UniRule"/>
</dbReference>
<evidence type="ECO:0000313" key="6">
    <source>
        <dbReference type="Proteomes" id="UP001166286"/>
    </source>
</evidence>
<evidence type="ECO:0000256" key="4">
    <source>
        <dbReference type="SAM" id="MobiDB-lite"/>
    </source>
</evidence>
<evidence type="ECO:0000256" key="2">
    <source>
        <dbReference type="ARBA" id="ARBA00023186"/>
    </source>
</evidence>
<dbReference type="PANTHER" id="PTHR21500">
    <property type="entry name" value="TUBULIN-SPECIFIC CHAPERONE A"/>
    <property type="match status" value="1"/>
</dbReference>
<dbReference type="GO" id="GO:0007021">
    <property type="term" value="P:tubulin complex assembly"/>
    <property type="evidence" value="ECO:0007669"/>
    <property type="project" value="UniProtKB-UniRule"/>
</dbReference>
<feature type="compositionally biased region" description="Basic and acidic residues" evidence="4">
    <location>
        <begin position="62"/>
        <end position="75"/>
    </location>
</feature>
<evidence type="ECO:0000313" key="5">
    <source>
        <dbReference type="EMBL" id="KAK0515213.1"/>
    </source>
</evidence>